<dbReference type="KEGG" id="scla:SCLARK_00627"/>
<reference evidence="3 4" key="1">
    <citation type="submission" date="2017-11" db="EMBL/GenBank/DDBJ databases">
        <title>Complete genome sequence of Spiroplasma clarkii CN-5 (DSM 19994).</title>
        <authorList>
            <person name="Tsai Y.-M."/>
            <person name="Chang A."/>
            <person name="Lo W.-S."/>
            <person name="Kuo C.-H."/>
        </authorList>
    </citation>
    <scope>NUCLEOTIDE SEQUENCE [LARGE SCALE GENOMIC DNA]</scope>
    <source>
        <strain evidence="3 4">CN-5</strain>
    </source>
</reference>
<sequence>MIKFKILSFLFSIAAAVLSFLALNLLVFYLPAGEFSNASFNFLTINWNAQIIGLLYLIVRVAAMLLLGLTCLLSLINIVVKDNKPAIRIIRILTLVISLICLLWFAFGLLYTKILKPIEPPTSTLLVALILPILASLTIILTIGLSIPTGKAKDSSKKAAKTSKTQAADNTDVFANQGNNPTPATNKSETIDIADRVQRMRQDLIEGNFANYEDTEDEQSLQPTPIPQPIPTPTPEVIKPQPTPSPQVQLEPKVPKSITEEFGAIVAKNPYEEVILPRRMRGSKYEGELSKKLTDREIEQRQLAKDKARLDGSYRDKLFVGEGDRIWEVVKNQERPQHDFKSIRSNEITSTNLMDSVKTAKSENTMEINSADVKDPLNDTNTKTNPTIDWDE</sequence>
<name>A0A1Y0KZV8_9MOLU</name>
<gene>
    <name evidence="3" type="ORF">SCLAR_v1c03980</name>
</gene>
<feature type="compositionally biased region" description="Pro residues" evidence="1">
    <location>
        <begin position="224"/>
        <end position="234"/>
    </location>
</feature>
<feature type="region of interest" description="Disordered" evidence="1">
    <location>
        <begin position="149"/>
        <end position="191"/>
    </location>
</feature>
<protein>
    <submittedName>
        <fullName evidence="3">Uncharacterized protein</fullName>
    </submittedName>
</protein>
<evidence type="ECO:0000256" key="1">
    <source>
        <dbReference type="SAM" id="MobiDB-lite"/>
    </source>
</evidence>
<accession>A0A1Y0KZV8</accession>
<dbReference type="Proteomes" id="UP000231179">
    <property type="component" value="Chromosome"/>
</dbReference>
<keyword evidence="2" id="KW-0812">Transmembrane</keyword>
<feature type="region of interest" description="Disordered" evidence="1">
    <location>
        <begin position="361"/>
        <end position="392"/>
    </location>
</feature>
<feature type="transmembrane region" description="Helical" evidence="2">
    <location>
        <begin position="7"/>
        <end position="31"/>
    </location>
</feature>
<proteinExistence type="predicted"/>
<evidence type="ECO:0000313" key="3">
    <source>
        <dbReference type="EMBL" id="ATX70728.1"/>
    </source>
</evidence>
<feature type="transmembrane region" description="Helical" evidence="2">
    <location>
        <begin position="51"/>
        <end position="80"/>
    </location>
</feature>
<feature type="transmembrane region" description="Helical" evidence="2">
    <location>
        <begin position="92"/>
        <end position="112"/>
    </location>
</feature>
<feature type="region of interest" description="Disordered" evidence="1">
    <location>
        <begin position="212"/>
        <end position="252"/>
    </location>
</feature>
<dbReference type="AlphaFoldDB" id="A0A1Y0KZV8"/>
<keyword evidence="2" id="KW-1133">Transmembrane helix</keyword>
<evidence type="ECO:0000313" key="4">
    <source>
        <dbReference type="Proteomes" id="UP000231179"/>
    </source>
</evidence>
<feature type="transmembrane region" description="Helical" evidence="2">
    <location>
        <begin position="124"/>
        <end position="147"/>
    </location>
</feature>
<keyword evidence="2" id="KW-0472">Membrane</keyword>
<dbReference type="RefSeq" id="WP_100254288.1">
    <property type="nucleotide sequence ID" value="NZ_CP015819.1"/>
</dbReference>
<feature type="compositionally biased region" description="Polar residues" evidence="1">
    <location>
        <begin position="378"/>
        <end position="392"/>
    </location>
</feature>
<dbReference type="EMBL" id="CP024870">
    <property type="protein sequence ID" value="ATX70728.1"/>
    <property type="molecule type" value="Genomic_DNA"/>
</dbReference>
<feature type="compositionally biased region" description="Polar residues" evidence="1">
    <location>
        <begin position="173"/>
        <end position="188"/>
    </location>
</feature>
<keyword evidence="4" id="KW-1185">Reference proteome</keyword>
<organism evidence="3 4">
    <name type="scientific">Spiroplasma clarkii</name>
    <dbReference type="NCBI Taxonomy" id="2139"/>
    <lineage>
        <taxon>Bacteria</taxon>
        <taxon>Bacillati</taxon>
        <taxon>Mycoplasmatota</taxon>
        <taxon>Mollicutes</taxon>
        <taxon>Entomoplasmatales</taxon>
        <taxon>Spiroplasmataceae</taxon>
        <taxon>Spiroplasma</taxon>
    </lineage>
</organism>
<dbReference type="OrthoDB" id="387694at2"/>
<evidence type="ECO:0000256" key="2">
    <source>
        <dbReference type="SAM" id="Phobius"/>
    </source>
</evidence>